<dbReference type="GO" id="GO:0046961">
    <property type="term" value="F:proton-transporting ATPase activity, rotational mechanism"/>
    <property type="evidence" value="ECO:0007669"/>
    <property type="project" value="InterPro"/>
</dbReference>
<keyword evidence="7 9" id="KW-0472">Membrane</keyword>
<dbReference type="PANTHER" id="PTHR11629">
    <property type="entry name" value="VACUOLAR PROTON ATPASES"/>
    <property type="match status" value="1"/>
</dbReference>
<evidence type="ECO:0000256" key="4">
    <source>
        <dbReference type="ARBA" id="ARBA00022692"/>
    </source>
</evidence>
<reference evidence="10" key="1">
    <citation type="submission" date="2017-08" db="EMBL/GenBank/DDBJ databases">
        <authorList>
            <person name="Imhoff J.F."/>
            <person name="Rahn T."/>
            <person name="Kuenzel S."/>
            <person name="Neulinger S.C."/>
        </authorList>
    </citation>
    <scope>NUCLEOTIDE SEQUENCE</scope>
    <source>
        <strain evidence="10">DSM 11080</strain>
    </source>
</reference>
<keyword evidence="6" id="KW-0406">Ion transport</keyword>
<feature type="transmembrane region" description="Helical" evidence="9">
    <location>
        <begin position="388"/>
        <end position="409"/>
    </location>
</feature>
<evidence type="ECO:0000313" key="10">
    <source>
        <dbReference type="EMBL" id="MBK1703719.1"/>
    </source>
</evidence>
<protein>
    <submittedName>
        <fullName evidence="10">ATPase</fullName>
    </submittedName>
</protein>
<feature type="transmembrane region" description="Helical" evidence="9">
    <location>
        <begin position="352"/>
        <end position="381"/>
    </location>
</feature>
<evidence type="ECO:0000256" key="3">
    <source>
        <dbReference type="ARBA" id="ARBA00022448"/>
    </source>
</evidence>
<gene>
    <name evidence="10" type="ORF">CKO40_03930</name>
</gene>
<evidence type="ECO:0000256" key="6">
    <source>
        <dbReference type="ARBA" id="ARBA00023065"/>
    </source>
</evidence>
<proteinExistence type="inferred from homology"/>
<dbReference type="AlphaFoldDB" id="A0AAJ0U1U7"/>
<comment type="caution">
    <text evidence="10">The sequence shown here is derived from an EMBL/GenBank/DDBJ whole genome shotgun (WGS) entry which is preliminary data.</text>
</comment>
<keyword evidence="4 9" id="KW-0812">Transmembrane</keyword>
<feature type="coiled-coil region" evidence="8">
    <location>
        <begin position="219"/>
        <end position="246"/>
    </location>
</feature>
<feature type="transmembrane region" description="Helical" evidence="9">
    <location>
        <begin position="573"/>
        <end position="596"/>
    </location>
</feature>
<organism evidence="10 11">
    <name type="scientific">Halochromatium glycolicum</name>
    <dbReference type="NCBI Taxonomy" id="85075"/>
    <lineage>
        <taxon>Bacteria</taxon>
        <taxon>Pseudomonadati</taxon>
        <taxon>Pseudomonadota</taxon>
        <taxon>Gammaproteobacteria</taxon>
        <taxon>Chromatiales</taxon>
        <taxon>Chromatiaceae</taxon>
        <taxon>Halochromatium</taxon>
    </lineage>
</organism>
<dbReference type="GO" id="GO:0051117">
    <property type="term" value="F:ATPase binding"/>
    <property type="evidence" value="ECO:0007669"/>
    <property type="project" value="TreeGrafter"/>
</dbReference>
<keyword evidence="3" id="KW-0813">Transport</keyword>
<evidence type="ECO:0000256" key="8">
    <source>
        <dbReference type="SAM" id="Coils"/>
    </source>
</evidence>
<dbReference type="RefSeq" id="WP_200344926.1">
    <property type="nucleotide sequence ID" value="NZ_NRSJ01000004.1"/>
</dbReference>
<keyword evidence="5 9" id="KW-1133">Transmembrane helix</keyword>
<name>A0AAJ0U1U7_9GAMM</name>
<dbReference type="GO" id="GO:0033179">
    <property type="term" value="C:proton-transporting V-type ATPase, V0 domain"/>
    <property type="evidence" value="ECO:0007669"/>
    <property type="project" value="InterPro"/>
</dbReference>
<sequence length="625" mass="69127">MKHVRLLVITDDLPQASLTLAETESFHPDTRAPEAQMLSGIPGRDYRDLYQQARSRLEKIAKVVPIDDTPPIEKVRVVGHDELRAVNEQLGERWAEASRFEEAFRRIDEQDRFVREQQASLENFSNLHIDLGALRNKTRFLDFYVGVVPRENVRRLQGAVSLADHLLFTYLERGDSTHVVIVGPRGEKEGQLASVLSSASFQPLPIPAALEDADPAHKRGELATQREQLEAERAGLRRELADWEQTHHDRLLEAQRALLLAEPFVTLDPSIRSAGHLAALAGWVPARAVSELEARLRGSLALPFELEQRAPTANERPLVPSVPIKHRLLAPFTMLVKQYGIPQYGEVDPTPLFAVTFLLMFGSMFGDVGQGATIAGLAWAFREKLGRFYLFGVMAGLSSVLFGFLYGSIFGYEEVLPALWTSPIHHPILMLKIALGYGVVFIAVACLLAIYNRLVVKDIAAALFGHHGLVNLIFYLAMVFGGLGLAGSGEFGNGPLLLILLSLAALAVHAWRHLEAPFSEKVLVVFIETLETVVGYISNTLSFLRVAAFSLNHAALSLAVLTLASMMGPAGHLITVILGNLFVLVLEGGIVMIQVMRLQYYEGFSRYFSGDGHEFSPLRLRRRAA</sequence>
<accession>A0AAJ0U1U7</accession>
<dbReference type="GO" id="GO:0016471">
    <property type="term" value="C:vacuolar proton-transporting V-type ATPase complex"/>
    <property type="evidence" value="ECO:0007669"/>
    <property type="project" value="TreeGrafter"/>
</dbReference>
<dbReference type="InterPro" id="IPR002490">
    <property type="entry name" value="V-ATPase_116kDa_su"/>
</dbReference>
<keyword evidence="11" id="KW-1185">Reference proteome</keyword>
<dbReference type="Pfam" id="PF01496">
    <property type="entry name" value="V_ATPase_I"/>
    <property type="match status" value="2"/>
</dbReference>
<dbReference type="Proteomes" id="UP001296776">
    <property type="component" value="Unassembled WGS sequence"/>
</dbReference>
<feature type="transmembrane region" description="Helical" evidence="9">
    <location>
        <begin position="546"/>
        <end position="567"/>
    </location>
</feature>
<evidence type="ECO:0000256" key="7">
    <source>
        <dbReference type="ARBA" id="ARBA00023136"/>
    </source>
</evidence>
<evidence type="ECO:0000256" key="5">
    <source>
        <dbReference type="ARBA" id="ARBA00022989"/>
    </source>
</evidence>
<dbReference type="GO" id="GO:0007035">
    <property type="term" value="P:vacuolar acidification"/>
    <property type="evidence" value="ECO:0007669"/>
    <property type="project" value="TreeGrafter"/>
</dbReference>
<reference evidence="10" key="2">
    <citation type="journal article" date="2020" name="Microorganisms">
        <title>Osmotic Adaptation and Compatible Solute Biosynthesis of Phototrophic Bacteria as Revealed from Genome Analyses.</title>
        <authorList>
            <person name="Imhoff J.F."/>
            <person name="Rahn T."/>
            <person name="Kunzel S."/>
            <person name="Keller A."/>
            <person name="Neulinger S.C."/>
        </authorList>
    </citation>
    <scope>NUCLEOTIDE SEQUENCE</scope>
    <source>
        <strain evidence="10">DSM 11080</strain>
    </source>
</reference>
<evidence type="ECO:0000256" key="9">
    <source>
        <dbReference type="SAM" id="Phobius"/>
    </source>
</evidence>
<feature type="transmembrane region" description="Helical" evidence="9">
    <location>
        <begin position="429"/>
        <end position="451"/>
    </location>
</feature>
<evidence type="ECO:0000256" key="2">
    <source>
        <dbReference type="ARBA" id="ARBA00009904"/>
    </source>
</evidence>
<comment type="subcellular location">
    <subcellularLocation>
        <location evidence="1">Membrane</location>
        <topology evidence="1">Multi-pass membrane protein</topology>
    </subcellularLocation>
</comment>
<keyword evidence="8" id="KW-0175">Coiled coil</keyword>
<comment type="similarity">
    <text evidence="2">Belongs to the V-ATPase 116 kDa subunit family.</text>
</comment>
<evidence type="ECO:0000313" key="11">
    <source>
        <dbReference type="Proteomes" id="UP001296776"/>
    </source>
</evidence>
<evidence type="ECO:0000256" key="1">
    <source>
        <dbReference type="ARBA" id="ARBA00004141"/>
    </source>
</evidence>
<dbReference type="EMBL" id="NRSJ01000004">
    <property type="protein sequence ID" value="MBK1703719.1"/>
    <property type="molecule type" value="Genomic_DNA"/>
</dbReference>
<feature type="transmembrane region" description="Helical" evidence="9">
    <location>
        <begin position="463"/>
        <end position="485"/>
    </location>
</feature>
<dbReference type="PANTHER" id="PTHR11629:SF63">
    <property type="entry name" value="V-TYPE PROTON ATPASE SUBUNIT A"/>
    <property type="match status" value="1"/>
</dbReference>
<feature type="transmembrane region" description="Helical" evidence="9">
    <location>
        <begin position="491"/>
        <end position="511"/>
    </location>
</feature>